<dbReference type="SUPFAM" id="SSF46955">
    <property type="entry name" value="Putative DNA-binding domain"/>
    <property type="match status" value="1"/>
</dbReference>
<feature type="region of interest" description="Disordered" evidence="1">
    <location>
        <begin position="96"/>
        <end position="171"/>
    </location>
</feature>
<feature type="compositionally biased region" description="Basic residues" evidence="1">
    <location>
        <begin position="108"/>
        <end position="129"/>
    </location>
</feature>
<proteinExistence type="predicted"/>
<evidence type="ECO:0000259" key="2">
    <source>
        <dbReference type="Pfam" id="PF12728"/>
    </source>
</evidence>
<evidence type="ECO:0000313" key="3">
    <source>
        <dbReference type="EMBL" id="QDT95285.1"/>
    </source>
</evidence>
<organism evidence="3 4">
    <name type="scientific">Gimesia aquarii</name>
    <dbReference type="NCBI Taxonomy" id="2527964"/>
    <lineage>
        <taxon>Bacteria</taxon>
        <taxon>Pseudomonadati</taxon>
        <taxon>Planctomycetota</taxon>
        <taxon>Planctomycetia</taxon>
        <taxon>Planctomycetales</taxon>
        <taxon>Planctomycetaceae</taxon>
        <taxon>Gimesia</taxon>
    </lineage>
</organism>
<evidence type="ECO:0000256" key="1">
    <source>
        <dbReference type="SAM" id="MobiDB-lite"/>
    </source>
</evidence>
<feature type="domain" description="Helix-turn-helix" evidence="2">
    <location>
        <begin position="47"/>
        <end position="95"/>
    </location>
</feature>
<dbReference type="Gene3D" id="1.10.10.10">
    <property type="entry name" value="Winged helix-like DNA-binding domain superfamily/Winged helix DNA-binding domain"/>
    <property type="match status" value="1"/>
</dbReference>
<dbReference type="Proteomes" id="UP000318704">
    <property type="component" value="Chromosome"/>
</dbReference>
<feature type="compositionally biased region" description="Basic and acidic residues" evidence="1">
    <location>
        <begin position="159"/>
        <end position="171"/>
    </location>
</feature>
<dbReference type="InterPro" id="IPR010093">
    <property type="entry name" value="SinI_DNA-bd"/>
</dbReference>
<dbReference type="InterPro" id="IPR036388">
    <property type="entry name" value="WH-like_DNA-bd_sf"/>
</dbReference>
<dbReference type="Pfam" id="PF12728">
    <property type="entry name" value="HTH_17"/>
    <property type="match status" value="1"/>
</dbReference>
<sequence length="232" mass="26827">MSSDLESAFRVLLKLVVQEVVDELQSRRQFINHMNSEQGSGSDDRLLLRAKEVAERLAISERHLHKMTTEGAIPCVRIGQSVRYRVETVKDWLREAESTETPQTKQQVSKKKKSIITKQPKITRKAKQKKVVEQKAAMPTQSETVEKQKNVQAKKRRPNRAEPESEQERPNPFRLLLKEIGVDREKLGPLTNEELIQIADVDLPTFHGWMYKGHEMPEEALEKLRKHFSIGE</sequence>
<dbReference type="InterPro" id="IPR009061">
    <property type="entry name" value="DNA-bd_dom_put_sf"/>
</dbReference>
<protein>
    <submittedName>
        <fullName evidence="3">Helix-turn-helix domain protein</fullName>
    </submittedName>
</protein>
<evidence type="ECO:0000313" key="4">
    <source>
        <dbReference type="Proteomes" id="UP000318704"/>
    </source>
</evidence>
<dbReference type="KEGG" id="gaw:V144x_07270"/>
<name>A0A517VQI3_9PLAN</name>
<dbReference type="NCBIfam" id="TIGR01764">
    <property type="entry name" value="excise"/>
    <property type="match status" value="1"/>
</dbReference>
<reference evidence="3 4" key="1">
    <citation type="submission" date="2019-03" db="EMBL/GenBank/DDBJ databases">
        <title>Deep-cultivation of Planctomycetes and their phenomic and genomic characterization uncovers novel biology.</title>
        <authorList>
            <person name="Wiegand S."/>
            <person name="Jogler M."/>
            <person name="Boedeker C."/>
            <person name="Pinto D."/>
            <person name="Vollmers J."/>
            <person name="Rivas-Marin E."/>
            <person name="Kohn T."/>
            <person name="Peeters S.H."/>
            <person name="Heuer A."/>
            <person name="Rast P."/>
            <person name="Oberbeckmann S."/>
            <person name="Bunk B."/>
            <person name="Jeske O."/>
            <person name="Meyerdierks A."/>
            <person name="Storesund J.E."/>
            <person name="Kallscheuer N."/>
            <person name="Luecker S."/>
            <person name="Lage O.M."/>
            <person name="Pohl T."/>
            <person name="Merkel B.J."/>
            <person name="Hornburger P."/>
            <person name="Mueller R.-W."/>
            <person name="Bruemmer F."/>
            <person name="Labrenz M."/>
            <person name="Spormann A.M."/>
            <person name="Op den Camp H."/>
            <person name="Overmann J."/>
            <person name="Amann R."/>
            <person name="Jetten M.S.M."/>
            <person name="Mascher T."/>
            <person name="Medema M.H."/>
            <person name="Devos D.P."/>
            <person name="Kaster A.-K."/>
            <person name="Ovreas L."/>
            <person name="Rohde M."/>
            <person name="Galperin M.Y."/>
            <person name="Jogler C."/>
        </authorList>
    </citation>
    <scope>NUCLEOTIDE SEQUENCE [LARGE SCALE GENOMIC DNA]</scope>
    <source>
        <strain evidence="3 4">V144</strain>
    </source>
</reference>
<accession>A0A517VQI3</accession>
<dbReference type="RefSeq" id="WP_197998737.1">
    <property type="nucleotide sequence ID" value="NZ_CP037920.1"/>
</dbReference>
<dbReference type="AlphaFoldDB" id="A0A517VQI3"/>
<dbReference type="GO" id="GO:0003677">
    <property type="term" value="F:DNA binding"/>
    <property type="evidence" value="ECO:0007669"/>
    <property type="project" value="InterPro"/>
</dbReference>
<dbReference type="InterPro" id="IPR041657">
    <property type="entry name" value="HTH_17"/>
</dbReference>
<gene>
    <name evidence="3" type="ORF">V144x_07270</name>
</gene>
<dbReference type="EMBL" id="CP037920">
    <property type="protein sequence ID" value="QDT95285.1"/>
    <property type="molecule type" value="Genomic_DNA"/>
</dbReference>